<gene>
    <name evidence="2" type="ORF">TWF694_010538</name>
</gene>
<organism evidence="2 3">
    <name type="scientific">Orbilia ellipsospora</name>
    <dbReference type="NCBI Taxonomy" id="2528407"/>
    <lineage>
        <taxon>Eukaryota</taxon>
        <taxon>Fungi</taxon>
        <taxon>Dikarya</taxon>
        <taxon>Ascomycota</taxon>
        <taxon>Pezizomycotina</taxon>
        <taxon>Orbiliomycetes</taxon>
        <taxon>Orbiliales</taxon>
        <taxon>Orbiliaceae</taxon>
        <taxon>Orbilia</taxon>
    </lineage>
</organism>
<protein>
    <submittedName>
        <fullName evidence="2">Uncharacterized protein</fullName>
    </submittedName>
</protein>
<feature type="region of interest" description="Disordered" evidence="1">
    <location>
        <begin position="441"/>
        <end position="465"/>
    </location>
</feature>
<feature type="region of interest" description="Disordered" evidence="1">
    <location>
        <begin position="480"/>
        <end position="553"/>
    </location>
</feature>
<feature type="compositionally biased region" description="Basic residues" evidence="1">
    <location>
        <begin position="486"/>
        <end position="500"/>
    </location>
</feature>
<dbReference type="EMBL" id="JAVHJO010000007">
    <property type="protein sequence ID" value="KAK6538990.1"/>
    <property type="molecule type" value="Genomic_DNA"/>
</dbReference>
<accession>A0AAV9XA65</accession>
<dbReference type="AlphaFoldDB" id="A0AAV9XA65"/>
<feature type="region of interest" description="Disordered" evidence="1">
    <location>
        <begin position="239"/>
        <end position="262"/>
    </location>
</feature>
<evidence type="ECO:0000313" key="2">
    <source>
        <dbReference type="EMBL" id="KAK6538990.1"/>
    </source>
</evidence>
<sequence>MTSNSQSFAIDKYSFCDVPMAQTDAKPIWNHHSARDHIYVVLNNEGPLEQPSDPSFPYMNNLTLKIIWRAETLESVSVSDFLRPKTSYVGFPNIVCMIRSPSLALKYINIRGHTLRRMQVRFCRQGDYQAVISALERVGCPVQIHNVEPVLTIQPNGINRQHTTLDTANSILTTSQYSRPGSSTVTQYAAPVAPIENRTPWFPQGNGHISHRQHLSHPIVPSQHPQFLNRAIQHQIYPQNQPSHLPNQPAFHSSPPQLLHRQNSNGISRANFLQRRSTDLQAGSSQPIQSHPHTLSYQNTVPQPANPFDNEFHPHLRHGGSATSSLISRPLTNTSLATSIPLSRGTLTSAGTLTWRNSQPQADYPRNIESVSQQRTVEVTASQQHPTPFDISDTESIPPPRQLPDFEKINKVHGDKPLPSSSAKLTATLKSSKAGATVNALKRKRNNDSAPPSTAPSAVTYTAKAKGKRVTVDKSIIPLATATPPPKKKPVAASRAKKQKLAITPTGKKLIAEVHKSSVKTPPHTPSKVLRPTPPSKLNKKVGSAAKTKSQSAESTILQASSAFDVDVLDENLLVQMIHSDEHLKMVQRLEKVWSRMGFGVRIKSSKLFTVIENEGEGHNLGEK</sequence>
<feature type="compositionally biased region" description="Polar residues" evidence="1">
    <location>
        <begin position="448"/>
        <end position="460"/>
    </location>
</feature>
<feature type="region of interest" description="Disordered" evidence="1">
    <location>
        <begin position="278"/>
        <end position="327"/>
    </location>
</feature>
<feature type="compositionally biased region" description="Polar residues" evidence="1">
    <location>
        <begin position="279"/>
        <end position="303"/>
    </location>
</feature>
<reference evidence="2 3" key="1">
    <citation type="submission" date="2019-10" db="EMBL/GenBank/DDBJ databases">
        <authorList>
            <person name="Palmer J.M."/>
        </authorList>
    </citation>
    <scope>NUCLEOTIDE SEQUENCE [LARGE SCALE GENOMIC DNA]</scope>
    <source>
        <strain evidence="2 3">TWF694</strain>
    </source>
</reference>
<dbReference type="Proteomes" id="UP001365542">
    <property type="component" value="Unassembled WGS sequence"/>
</dbReference>
<evidence type="ECO:0000256" key="1">
    <source>
        <dbReference type="SAM" id="MobiDB-lite"/>
    </source>
</evidence>
<proteinExistence type="predicted"/>
<dbReference type="InterPro" id="IPR004354">
    <property type="entry name" value="Meiotic_Rec114"/>
</dbReference>
<name>A0AAV9XA65_9PEZI</name>
<dbReference type="GO" id="GO:0007131">
    <property type="term" value="P:reciprocal meiotic recombination"/>
    <property type="evidence" value="ECO:0007669"/>
    <property type="project" value="InterPro"/>
</dbReference>
<feature type="region of interest" description="Disordered" evidence="1">
    <location>
        <begin position="381"/>
        <end position="422"/>
    </location>
</feature>
<comment type="caution">
    <text evidence="2">The sequence shown here is derived from an EMBL/GenBank/DDBJ whole genome shotgun (WGS) entry which is preliminary data.</text>
</comment>
<dbReference type="Pfam" id="PF03525">
    <property type="entry name" value="Meiotic_rec114"/>
    <property type="match status" value="1"/>
</dbReference>
<feature type="compositionally biased region" description="Basic and acidic residues" evidence="1">
    <location>
        <begin position="404"/>
        <end position="416"/>
    </location>
</feature>
<keyword evidence="3" id="KW-1185">Reference proteome</keyword>
<evidence type="ECO:0000313" key="3">
    <source>
        <dbReference type="Proteomes" id="UP001365542"/>
    </source>
</evidence>